<organism evidence="2">
    <name type="scientific">bioreactor metagenome</name>
    <dbReference type="NCBI Taxonomy" id="1076179"/>
    <lineage>
        <taxon>unclassified sequences</taxon>
        <taxon>metagenomes</taxon>
        <taxon>ecological metagenomes</taxon>
    </lineage>
</organism>
<keyword evidence="1" id="KW-1133">Transmembrane helix</keyword>
<dbReference type="AlphaFoldDB" id="A0A645G082"/>
<feature type="transmembrane region" description="Helical" evidence="1">
    <location>
        <begin position="12"/>
        <end position="32"/>
    </location>
</feature>
<sequence length="97" mass="11302">MAKAPLQLIKSLKFNYLFSSIFILHIAFALSYETSCKGEMLYGYGKLYYNNTAHKKEGVYPLTLKKKYKSTFPLIKKDLASYYNNKPFMDLNIQDSH</sequence>
<reference evidence="2" key="1">
    <citation type="submission" date="2019-08" db="EMBL/GenBank/DDBJ databases">
        <authorList>
            <person name="Kucharzyk K."/>
            <person name="Murdoch R.W."/>
            <person name="Higgins S."/>
            <person name="Loffler F."/>
        </authorList>
    </citation>
    <scope>NUCLEOTIDE SEQUENCE</scope>
</reference>
<evidence type="ECO:0000313" key="2">
    <source>
        <dbReference type="EMBL" id="MPN20221.1"/>
    </source>
</evidence>
<name>A0A645G082_9ZZZZ</name>
<accession>A0A645G082</accession>
<evidence type="ECO:0000256" key="1">
    <source>
        <dbReference type="SAM" id="Phobius"/>
    </source>
</evidence>
<keyword evidence="1" id="KW-0472">Membrane</keyword>
<gene>
    <name evidence="2" type="ORF">SDC9_167599</name>
</gene>
<comment type="caution">
    <text evidence="2">The sequence shown here is derived from an EMBL/GenBank/DDBJ whole genome shotgun (WGS) entry which is preliminary data.</text>
</comment>
<protein>
    <submittedName>
        <fullName evidence="2">Uncharacterized protein</fullName>
    </submittedName>
</protein>
<dbReference type="EMBL" id="VSSQ01067914">
    <property type="protein sequence ID" value="MPN20221.1"/>
    <property type="molecule type" value="Genomic_DNA"/>
</dbReference>
<keyword evidence="1" id="KW-0812">Transmembrane</keyword>
<proteinExistence type="predicted"/>